<dbReference type="PANTHER" id="PTHR46039">
    <property type="entry name" value="SUCROSE-PHOSPHATE SYNTHASE 3-RELATED"/>
    <property type="match status" value="1"/>
</dbReference>
<dbReference type="GO" id="GO:0016757">
    <property type="term" value="F:glycosyltransferase activity"/>
    <property type="evidence" value="ECO:0007669"/>
    <property type="project" value="UniProtKB-KW"/>
</dbReference>
<evidence type="ECO:0000256" key="2">
    <source>
        <dbReference type="ARBA" id="ARBA00022679"/>
    </source>
</evidence>
<organism evidence="3 4">
    <name type="scientific">Ilex paraguariensis</name>
    <name type="common">yerba mate</name>
    <dbReference type="NCBI Taxonomy" id="185542"/>
    <lineage>
        <taxon>Eukaryota</taxon>
        <taxon>Viridiplantae</taxon>
        <taxon>Streptophyta</taxon>
        <taxon>Embryophyta</taxon>
        <taxon>Tracheophyta</taxon>
        <taxon>Spermatophyta</taxon>
        <taxon>Magnoliopsida</taxon>
        <taxon>eudicotyledons</taxon>
        <taxon>Gunneridae</taxon>
        <taxon>Pentapetalae</taxon>
        <taxon>asterids</taxon>
        <taxon>campanulids</taxon>
        <taxon>Aquifoliales</taxon>
        <taxon>Aquifoliaceae</taxon>
        <taxon>Ilex</taxon>
    </lineage>
</organism>
<accession>A0ABC8V4L9</accession>
<keyword evidence="2" id="KW-0808">Transferase</keyword>
<keyword evidence="4" id="KW-1185">Reference proteome</keyword>
<proteinExistence type="predicted"/>
<reference evidence="3 4" key="1">
    <citation type="submission" date="2024-02" db="EMBL/GenBank/DDBJ databases">
        <authorList>
            <person name="Vignale AGUSTIN F."/>
            <person name="Sosa J E."/>
            <person name="Modenutti C."/>
        </authorList>
    </citation>
    <scope>NUCLEOTIDE SEQUENCE [LARGE SCALE GENOMIC DNA]</scope>
</reference>
<sequence length="92" mass="9867">MKYLYVRWGINLSNVVVVVGECGDTDYEGLLGGVHKTVVLKGICSDARKLHSNRSYPLEHVLPIDSPNIVEAEGCNSNDISAALGKLGVLKG</sequence>
<dbReference type="EMBL" id="CAUOFW020010357">
    <property type="protein sequence ID" value="CAK9188204.1"/>
    <property type="molecule type" value="Genomic_DNA"/>
</dbReference>
<name>A0ABC8V4L9_9AQUA</name>
<evidence type="ECO:0000313" key="3">
    <source>
        <dbReference type="EMBL" id="CAK9188204.1"/>
    </source>
</evidence>
<gene>
    <name evidence="3" type="ORF">ILEXP_LOCUS58855</name>
</gene>
<keyword evidence="1" id="KW-0328">Glycosyltransferase</keyword>
<evidence type="ECO:0000256" key="1">
    <source>
        <dbReference type="ARBA" id="ARBA00022676"/>
    </source>
</evidence>
<protein>
    <submittedName>
        <fullName evidence="3">Uncharacterized protein</fullName>
    </submittedName>
</protein>
<comment type="caution">
    <text evidence="3">The sequence shown here is derived from an EMBL/GenBank/DDBJ whole genome shotgun (WGS) entry which is preliminary data.</text>
</comment>
<dbReference type="AlphaFoldDB" id="A0ABC8V4L9"/>
<dbReference type="Proteomes" id="UP001642360">
    <property type="component" value="Unassembled WGS sequence"/>
</dbReference>
<dbReference type="InterPro" id="IPR044161">
    <property type="entry name" value="SPS"/>
</dbReference>
<evidence type="ECO:0000313" key="4">
    <source>
        <dbReference type="Proteomes" id="UP001642360"/>
    </source>
</evidence>
<dbReference type="PANTHER" id="PTHR46039:SF7">
    <property type="entry name" value="SUCROSE-PHOSPHATE SYNTHASE 2-RELATED"/>
    <property type="match status" value="1"/>
</dbReference>